<evidence type="ECO:0000313" key="3">
    <source>
        <dbReference type="Proteomes" id="UP000324222"/>
    </source>
</evidence>
<accession>A0A5B7HWV5</accession>
<keyword evidence="1" id="KW-1133">Transmembrane helix</keyword>
<feature type="transmembrane region" description="Helical" evidence="1">
    <location>
        <begin position="6"/>
        <end position="27"/>
    </location>
</feature>
<comment type="caution">
    <text evidence="2">The sequence shown here is derived from an EMBL/GenBank/DDBJ whole genome shotgun (WGS) entry which is preliminary data.</text>
</comment>
<organism evidence="2 3">
    <name type="scientific">Portunus trituberculatus</name>
    <name type="common">Swimming crab</name>
    <name type="synonym">Neptunus trituberculatus</name>
    <dbReference type="NCBI Taxonomy" id="210409"/>
    <lineage>
        <taxon>Eukaryota</taxon>
        <taxon>Metazoa</taxon>
        <taxon>Ecdysozoa</taxon>
        <taxon>Arthropoda</taxon>
        <taxon>Crustacea</taxon>
        <taxon>Multicrustacea</taxon>
        <taxon>Malacostraca</taxon>
        <taxon>Eumalacostraca</taxon>
        <taxon>Eucarida</taxon>
        <taxon>Decapoda</taxon>
        <taxon>Pleocyemata</taxon>
        <taxon>Brachyura</taxon>
        <taxon>Eubrachyura</taxon>
        <taxon>Portunoidea</taxon>
        <taxon>Portunidae</taxon>
        <taxon>Portuninae</taxon>
        <taxon>Portunus</taxon>
    </lineage>
</organism>
<keyword evidence="1" id="KW-0472">Membrane</keyword>
<dbReference type="Proteomes" id="UP000324222">
    <property type="component" value="Unassembled WGS sequence"/>
</dbReference>
<dbReference type="EMBL" id="VSRR010042067">
    <property type="protein sequence ID" value="MPC75882.1"/>
    <property type="molecule type" value="Genomic_DNA"/>
</dbReference>
<evidence type="ECO:0000256" key="1">
    <source>
        <dbReference type="SAM" id="Phobius"/>
    </source>
</evidence>
<reference evidence="2 3" key="1">
    <citation type="submission" date="2019-05" db="EMBL/GenBank/DDBJ databases">
        <title>Another draft genome of Portunus trituberculatus and its Hox gene families provides insights of decapod evolution.</title>
        <authorList>
            <person name="Jeong J.-H."/>
            <person name="Song I."/>
            <person name="Kim S."/>
            <person name="Choi T."/>
            <person name="Kim D."/>
            <person name="Ryu S."/>
            <person name="Kim W."/>
        </authorList>
    </citation>
    <scope>NUCLEOTIDE SEQUENCE [LARGE SCALE GENOMIC DNA]</scope>
    <source>
        <tissue evidence="2">Muscle</tissue>
    </source>
</reference>
<proteinExistence type="predicted"/>
<sequence length="115" mass="13051">MQTAPFNFVAGTVVVMWWLLRALYTYVGWYSGRERQVFYCVLPRLVSPLFSFASHLPLNQRRAKTGCSGQRGGLDLRVATVYFSQASRVIHLSSESVIKEEELSGSPIRSGEFWT</sequence>
<name>A0A5B7HWV5_PORTR</name>
<keyword evidence="1" id="KW-0812">Transmembrane</keyword>
<gene>
    <name evidence="2" type="ORF">E2C01_070279</name>
</gene>
<evidence type="ECO:0000313" key="2">
    <source>
        <dbReference type="EMBL" id="MPC75882.1"/>
    </source>
</evidence>
<keyword evidence="3" id="KW-1185">Reference proteome</keyword>
<dbReference type="AlphaFoldDB" id="A0A5B7HWV5"/>
<protein>
    <submittedName>
        <fullName evidence="2">Uncharacterized protein</fullName>
    </submittedName>
</protein>